<gene>
    <name evidence="2" type="primary">Aste57867_10284</name>
    <name evidence="1" type="ORF">As57867_010244</name>
    <name evidence="2" type="ORF">ASTE57867_10284</name>
</gene>
<sequence length="310" mass="34531">MIPQPPRSAPPPLPRQHRTSYLELPTIHFKQDGDAGAFRVSLTKPPSKLISIWIECKRTKAQWLCAVSRFQDHTPADANYVLPPDVVLDALEGALRRAADDPKPSTSDDSLAFLMGNGTPATLVLDIKPRASFCATYIFEMTPLARDATDILLAKLRDVEDELMQLRRQNPISSDAVVLTLKCPGPTIDGNDIEWVVQHDTRVTAVQVNDECDVSIRHGGVYCVEVHGTPSCEDCRFRVFVDKEWRVESVGVDMGVFVSTTLILPSDSVLNVEVVDNNREDNKVTAESISNATMRFVLVRDLPKKRQRLT</sequence>
<proteinExistence type="predicted"/>
<name>A0A485KPY6_9STRA</name>
<dbReference type="EMBL" id="CAADRA010005217">
    <property type="protein sequence ID" value="VFT87158.1"/>
    <property type="molecule type" value="Genomic_DNA"/>
</dbReference>
<dbReference type="EMBL" id="VJMH01005196">
    <property type="protein sequence ID" value="KAF0699128.1"/>
    <property type="molecule type" value="Genomic_DNA"/>
</dbReference>
<evidence type="ECO:0000313" key="3">
    <source>
        <dbReference type="Proteomes" id="UP000332933"/>
    </source>
</evidence>
<accession>A0A485KPY6</accession>
<dbReference type="AlphaFoldDB" id="A0A485KPY6"/>
<evidence type="ECO:0000313" key="2">
    <source>
        <dbReference type="EMBL" id="VFT87158.1"/>
    </source>
</evidence>
<keyword evidence="3" id="KW-1185">Reference proteome</keyword>
<reference evidence="2 3" key="1">
    <citation type="submission" date="2019-03" db="EMBL/GenBank/DDBJ databases">
        <authorList>
            <person name="Gaulin E."/>
            <person name="Dumas B."/>
        </authorList>
    </citation>
    <scope>NUCLEOTIDE SEQUENCE [LARGE SCALE GENOMIC DNA]</scope>
    <source>
        <strain evidence="2">CBS 568.67</strain>
    </source>
</reference>
<reference evidence="1" key="2">
    <citation type="submission" date="2019-06" db="EMBL/GenBank/DDBJ databases">
        <title>Genomics analysis of Aphanomyces spp. identifies a new class of oomycete effector associated with host adaptation.</title>
        <authorList>
            <person name="Gaulin E."/>
        </authorList>
    </citation>
    <scope>NUCLEOTIDE SEQUENCE</scope>
    <source>
        <strain evidence="1">CBS 578.67</strain>
    </source>
</reference>
<organism evidence="2 3">
    <name type="scientific">Aphanomyces stellatus</name>
    <dbReference type="NCBI Taxonomy" id="120398"/>
    <lineage>
        <taxon>Eukaryota</taxon>
        <taxon>Sar</taxon>
        <taxon>Stramenopiles</taxon>
        <taxon>Oomycota</taxon>
        <taxon>Saprolegniomycetes</taxon>
        <taxon>Saprolegniales</taxon>
        <taxon>Verrucalvaceae</taxon>
        <taxon>Aphanomyces</taxon>
    </lineage>
</organism>
<dbReference type="Proteomes" id="UP000332933">
    <property type="component" value="Unassembled WGS sequence"/>
</dbReference>
<evidence type="ECO:0000313" key="1">
    <source>
        <dbReference type="EMBL" id="KAF0699128.1"/>
    </source>
</evidence>
<protein>
    <submittedName>
        <fullName evidence="2">Aste57867_10284 protein</fullName>
    </submittedName>
</protein>